<dbReference type="Pfam" id="PF07587">
    <property type="entry name" value="PSD1"/>
    <property type="match status" value="1"/>
</dbReference>
<dbReference type="SUPFAM" id="SSF46626">
    <property type="entry name" value="Cytochrome c"/>
    <property type="match status" value="1"/>
</dbReference>
<dbReference type="InterPro" id="IPR036909">
    <property type="entry name" value="Cyt_c-like_dom_sf"/>
</dbReference>
<evidence type="ECO:0000256" key="2">
    <source>
        <dbReference type="SAM" id="SignalP"/>
    </source>
</evidence>
<accession>A0A2S8GSP2</accession>
<dbReference type="PANTHER" id="PTHR35889">
    <property type="entry name" value="CYCLOINULO-OLIGOSACCHARIDE FRUCTANOTRANSFERASE-RELATED"/>
    <property type="match status" value="1"/>
</dbReference>
<dbReference type="EMBL" id="PUHZ01000006">
    <property type="protein sequence ID" value="PQO47054.1"/>
    <property type="molecule type" value="Genomic_DNA"/>
</dbReference>
<dbReference type="GO" id="GO:0009055">
    <property type="term" value="F:electron transfer activity"/>
    <property type="evidence" value="ECO:0007669"/>
    <property type="project" value="InterPro"/>
</dbReference>
<evidence type="ECO:0000259" key="3">
    <source>
        <dbReference type="Pfam" id="PF07583"/>
    </source>
</evidence>
<dbReference type="InterPro" id="IPR022655">
    <property type="entry name" value="DUF1553"/>
</dbReference>
<feature type="coiled-coil region" evidence="1">
    <location>
        <begin position="389"/>
        <end position="416"/>
    </location>
</feature>
<evidence type="ECO:0000313" key="7">
    <source>
        <dbReference type="Proteomes" id="UP000237819"/>
    </source>
</evidence>
<dbReference type="PANTHER" id="PTHR35889:SF3">
    <property type="entry name" value="F-BOX DOMAIN-CONTAINING PROTEIN"/>
    <property type="match status" value="1"/>
</dbReference>
<sequence length="1036" mass="115713">MNSLLSTGLRRMAAGAAFASLALLAQVALLTQVAVADETDSIDFNRDIRPLLSDRCYACHGPDEKHREGGVRFDVAESALSEADSGMVPIVPGKPEESELLARILTDDESMVMPPADSNKALNAEEIEKLRLWIEQGAKFEGHWSFNAPEKTDPPQVDIPGWNETEIDKFLGARLKRENLTPSEPVDKHTLIRRVTLTLTGLPPTQQEVAAFLADESQDAYEKLVDRLLASPHYGEHMGRYWLDAARYADTHGLHLDNYREMWMYRDYVIDAFNQNKPYDVFLTEQLAGDLLPNPSWEQLVASGFNRCNVTTNEGGSIAAEVKMRNVNDRVVTTGTVFMGLTMECTRCHDHKYDPLQMKDFYAMYGFFNSIDGNAMDGNNKAHPPTIYSKDAVEKIAELDHQIQQKREEIKSTLAKIEYEDPGADVDNTEIDPEEIVWIEDSTPGKAEVSGDYNWVAAPEPVFSGEKSAKRTATGNQQVYFINSDQPITVYDGDTLFAYVYLDPKNPPKEVMFQWNDGDWDQRAYWGEDLIPYGANGKTKHRIGDLPEAGKWARLEVPISKVGLGKGAKINGWAFTQFDGTVYWDKAGMVTKYGKQPTFRSLAAWTAFAEKSPGSLATASKVVTKILEKPADQRSEAESKQLRDYFLEFVCQDTRETFGRLYGEVKAMTDQQAQIRKTAPTTLVYKEAAKPVPSHILNRGEYDQVGEEVARNVPEFLPPMTDEMPKDRLGLAMWLVDPAHPLTARVAVNRLWQHVYGIGLVKTSEDFGSQGSVPSHPKLLDNLAVEFRESGWDMQKILKRMVMTAAYQQSSSVSPELAKKDPENRLLARGPRHRLDAEMLRDQALALGGLLVDKIGGPSVKPPQPDGLWKAVGYSGSNTVNFKADEGDEKIHRRTLYTFIKRTALAPQLSTFDAPNRESCTVRRERTNTPLQALLLMNDPQYMEAAVAMARRAMSEGGSDPIAKVEFLSSLAMLDPDNQVQKKELETLYFDGLTYFQKNPEAAGKLVGEGETPAELAAWAVVCNAILNLDEVVSQR</sequence>
<evidence type="ECO:0000313" key="6">
    <source>
        <dbReference type="EMBL" id="PQO47054.1"/>
    </source>
</evidence>
<proteinExistence type="predicted"/>
<name>A0A2S8GSP2_9BACT</name>
<comment type="caution">
    <text evidence="6">The sequence shown here is derived from an EMBL/GenBank/DDBJ whole genome shotgun (WGS) entry which is preliminary data.</text>
</comment>
<dbReference type="AlphaFoldDB" id="A0A2S8GSP2"/>
<evidence type="ECO:0000259" key="4">
    <source>
        <dbReference type="Pfam" id="PF07587"/>
    </source>
</evidence>
<dbReference type="Proteomes" id="UP000237819">
    <property type="component" value="Unassembled WGS sequence"/>
</dbReference>
<feature type="domain" description="DUF1553" evidence="4">
    <location>
        <begin position="727"/>
        <end position="974"/>
    </location>
</feature>
<feature type="domain" description="Cytochrome C Planctomycete-type" evidence="5">
    <location>
        <begin position="56"/>
        <end position="117"/>
    </location>
</feature>
<evidence type="ECO:0000259" key="5">
    <source>
        <dbReference type="Pfam" id="PF07635"/>
    </source>
</evidence>
<keyword evidence="2" id="KW-0732">Signal</keyword>
<dbReference type="Pfam" id="PF07635">
    <property type="entry name" value="PSCyt1"/>
    <property type="match status" value="1"/>
</dbReference>
<keyword evidence="1" id="KW-0175">Coiled coil</keyword>
<dbReference type="OrthoDB" id="127107at2"/>
<dbReference type="InterPro" id="IPR011429">
    <property type="entry name" value="Cyt_c_Planctomycete-type"/>
</dbReference>
<reference evidence="6 7" key="1">
    <citation type="submission" date="2018-02" db="EMBL/GenBank/DDBJ databases">
        <title>Comparative genomes isolates from brazilian mangrove.</title>
        <authorList>
            <person name="Araujo J.E."/>
            <person name="Taketani R.G."/>
            <person name="Silva M.C.P."/>
            <person name="Loureco M.V."/>
            <person name="Andreote F.D."/>
        </authorList>
    </citation>
    <scope>NUCLEOTIDE SEQUENCE [LARGE SCALE GENOMIC DNA]</scope>
    <source>
        <strain evidence="6 7">Nap-Phe MGV</strain>
    </source>
</reference>
<dbReference type="InterPro" id="IPR011444">
    <property type="entry name" value="DUF1549"/>
</dbReference>
<feature type="signal peptide" evidence="2">
    <location>
        <begin position="1"/>
        <end position="36"/>
    </location>
</feature>
<organism evidence="6 7">
    <name type="scientific">Blastopirellula marina</name>
    <dbReference type="NCBI Taxonomy" id="124"/>
    <lineage>
        <taxon>Bacteria</taxon>
        <taxon>Pseudomonadati</taxon>
        <taxon>Planctomycetota</taxon>
        <taxon>Planctomycetia</taxon>
        <taxon>Pirellulales</taxon>
        <taxon>Pirellulaceae</taxon>
        <taxon>Blastopirellula</taxon>
    </lineage>
</organism>
<dbReference type="RefSeq" id="WP_105334504.1">
    <property type="nucleotide sequence ID" value="NZ_PUHZ01000006.1"/>
</dbReference>
<dbReference type="GO" id="GO:0020037">
    <property type="term" value="F:heme binding"/>
    <property type="evidence" value="ECO:0007669"/>
    <property type="project" value="InterPro"/>
</dbReference>
<gene>
    <name evidence="6" type="ORF">C5Y93_06060</name>
</gene>
<evidence type="ECO:0008006" key="8">
    <source>
        <dbReference type="Google" id="ProtNLM"/>
    </source>
</evidence>
<dbReference type="Pfam" id="PF07583">
    <property type="entry name" value="PSCyt2"/>
    <property type="match status" value="1"/>
</dbReference>
<evidence type="ECO:0000256" key="1">
    <source>
        <dbReference type="SAM" id="Coils"/>
    </source>
</evidence>
<feature type="domain" description="DUF1549" evidence="3">
    <location>
        <begin position="166"/>
        <end position="372"/>
    </location>
</feature>
<feature type="chain" id="PRO_5015580563" description="Cytochrome c domain-containing protein" evidence="2">
    <location>
        <begin position="37"/>
        <end position="1036"/>
    </location>
</feature>
<protein>
    <recommendedName>
        <fullName evidence="8">Cytochrome c domain-containing protein</fullName>
    </recommendedName>
</protein>